<comment type="similarity">
    <text evidence="2">Belongs to the gamma-BBH/TMLD family.</text>
</comment>
<name>A0A9P8UV07_9PEZI</name>
<dbReference type="Gene3D" id="3.60.130.10">
    <property type="entry name" value="Clavaminate synthase-like"/>
    <property type="match status" value="1"/>
</dbReference>
<evidence type="ECO:0000256" key="2">
    <source>
        <dbReference type="ARBA" id="ARBA00008654"/>
    </source>
</evidence>
<evidence type="ECO:0008006" key="11">
    <source>
        <dbReference type="Google" id="ProtNLM"/>
    </source>
</evidence>
<keyword evidence="6" id="KW-0408">Iron</keyword>
<evidence type="ECO:0000259" key="8">
    <source>
        <dbReference type="Pfam" id="PF06155"/>
    </source>
</evidence>
<dbReference type="OrthoDB" id="406634at2759"/>
<protein>
    <recommendedName>
        <fullName evidence="11">Gamma-butyrobetaine dioxygenase</fullName>
    </recommendedName>
</protein>
<dbReference type="EMBL" id="JAGPXC010000002">
    <property type="protein sequence ID" value="KAH6658704.1"/>
    <property type="molecule type" value="Genomic_DNA"/>
</dbReference>
<evidence type="ECO:0000256" key="4">
    <source>
        <dbReference type="ARBA" id="ARBA00022964"/>
    </source>
</evidence>
<feature type="domain" description="Gamma-butyrobetaine hydroxylase-like N-terminal" evidence="8">
    <location>
        <begin position="1"/>
        <end position="53"/>
    </location>
</feature>
<evidence type="ECO:0000256" key="3">
    <source>
        <dbReference type="ARBA" id="ARBA00022723"/>
    </source>
</evidence>
<feature type="non-terminal residue" evidence="9">
    <location>
        <position position="338"/>
    </location>
</feature>
<proteinExistence type="inferred from homology"/>
<evidence type="ECO:0000256" key="1">
    <source>
        <dbReference type="ARBA" id="ARBA00001954"/>
    </source>
</evidence>
<dbReference type="InterPro" id="IPR050411">
    <property type="entry name" value="AlphaKG_dependent_hydroxylases"/>
</dbReference>
<accession>A0A9P8UV07</accession>
<reference evidence="9" key="1">
    <citation type="journal article" date="2021" name="Nat. Commun.">
        <title>Genetic determinants of endophytism in the Arabidopsis root mycobiome.</title>
        <authorList>
            <person name="Mesny F."/>
            <person name="Miyauchi S."/>
            <person name="Thiergart T."/>
            <person name="Pickel B."/>
            <person name="Atanasova L."/>
            <person name="Karlsson M."/>
            <person name="Huettel B."/>
            <person name="Barry K.W."/>
            <person name="Haridas S."/>
            <person name="Chen C."/>
            <person name="Bauer D."/>
            <person name="Andreopoulos W."/>
            <person name="Pangilinan J."/>
            <person name="LaButti K."/>
            <person name="Riley R."/>
            <person name="Lipzen A."/>
            <person name="Clum A."/>
            <person name="Drula E."/>
            <person name="Henrissat B."/>
            <person name="Kohler A."/>
            <person name="Grigoriev I.V."/>
            <person name="Martin F.M."/>
            <person name="Hacquard S."/>
        </authorList>
    </citation>
    <scope>NUCLEOTIDE SEQUENCE</scope>
    <source>
        <strain evidence="9">MPI-SDFR-AT-0073</strain>
    </source>
</reference>
<comment type="cofactor">
    <cofactor evidence="1">
        <name>Fe(2+)</name>
        <dbReference type="ChEBI" id="CHEBI:29033"/>
    </cofactor>
</comment>
<evidence type="ECO:0000313" key="10">
    <source>
        <dbReference type="Proteomes" id="UP000758603"/>
    </source>
</evidence>
<dbReference type="Pfam" id="PF02668">
    <property type="entry name" value="TauD"/>
    <property type="match status" value="1"/>
</dbReference>
<feature type="non-terminal residue" evidence="9">
    <location>
        <position position="1"/>
    </location>
</feature>
<dbReference type="PANTHER" id="PTHR10696:SF25">
    <property type="entry name" value="OXIDOREDUCTASE AIM17-RELATED"/>
    <property type="match status" value="1"/>
</dbReference>
<keyword evidence="4" id="KW-0223">Dioxygenase</keyword>
<dbReference type="RefSeq" id="XP_045962938.1">
    <property type="nucleotide sequence ID" value="XM_046097108.1"/>
</dbReference>
<dbReference type="InterPro" id="IPR010376">
    <property type="entry name" value="GBBH-like_N"/>
</dbReference>
<dbReference type="GO" id="GO:0045329">
    <property type="term" value="P:carnitine biosynthetic process"/>
    <property type="evidence" value="ECO:0007669"/>
    <property type="project" value="TreeGrafter"/>
</dbReference>
<dbReference type="Gene3D" id="3.30.2020.30">
    <property type="match status" value="1"/>
</dbReference>
<dbReference type="GO" id="GO:0005739">
    <property type="term" value="C:mitochondrion"/>
    <property type="evidence" value="ECO:0007669"/>
    <property type="project" value="TreeGrafter"/>
</dbReference>
<dbReference type="GO" id="GO:0016706">
    <property type="term" value="F:2-oxoglutarate-dependent dioxygenase activity"/>
    <property type="evidence" value="ECO:0007669"/>
    <property type="project" value="UniProtKB-ARBA"/>
</dbReference>
<keyword evidence="5" id="KW-0560">Oxidoreductase</keyword>
<dbReference type="InterPro" id="IPR003819">
    <property type="entry name" value="TauD/TfdA-like"/>
</dbReference>
<keyword evidence="10" id="KW-1185">Reference proteome</keyword>
<sequence length="338" mass="38861">LRDACECDKCVDPHSGQKNFGTTEIPDQISTKSIQRLGDASLQVVWENDFHSAGEPHTSVYSAKAIRSWFNRSREGFPSLPNITLWDKQLFAASQHMVKYDDWISEGPNFHAAMAQLHNYGLVFIDGVPKSEESVVTIANQIGHVMETFYGRTWDVRSKPEAENVAYTSTFLGLHQDLLYTRDPPRIQLLHCLENTCEGGESIFSDSHRVANLMELGPSRYFEALRRRAVRYHYKKDGHFYESLRTILGNMANPVFWSPPFQSPDQPLLRSQIGSEYYTAWLVAAKKFRELLEDEKYLYEYKLKPGQCVIFDNLRVLHGRRTFDTTSGSRWLKGTYVS</sequence>
<dbReference type="Pfam" id="PF06155">
    <property type="entry name" value="GBBH-like_N"/>
    <property type="match status" value="1"/>
</dbReference>
<organism evidence="9 10">
    <name type="scientific">Truncatella angustata</name>
    <dbReference type="NCBI Taxonomy" id="152316"/>
    <lineage>
        <taxon>Eukaryota</taxon>
        <taxon>Fungi</taxon>
        <taxon>Dikarya</taxon>
        <taxon>Ascomycota</taxon>
        <taxon>Pezizomycotina</taxon>
        <taxon>Sordariomycetes</taxon>
        <taxon>Xylariomycetidae</taxon>
        <taxon>Amphisphaeriales</taxon>
        <taxon>Sporocadaceae</taxon>
        <taxon>Truncatella</taxon>
    </lineage>
</organism>
<evidence type="ECO:0000256" key="6">
    <source>
        <dbReference type="ARBA" id="ARBA00023004"/>
    </source>
</evidence>
<dbReference type="CDD" id="cd00250">
    <property type="entry name" value="CAS_like"/>
    <property type="match status" value="1"/>
</dbReference>
<gene>
    <name evidence="9" type="ORF">BKA67DRAFT_503896</name>
</gene>
<dbReference type="SUPFAM" id="SSF51197">
    <property type="entry name" value="Clavaminate synthase-like"/>
    <property type="match status" value="1"/>
</dbReference>
<comment type="caution">
    <text evidence="9">The sequence shown here is derived from an EMBL/GenBank/DDBJ whole genome shotgun (WGS) entry which is preliminary data.</text>
</comment>
<dbReference type="GO" id="GO:0046872">
    <property type="term" value="F:metal ion binding"/>
    <property type="evidence" value="ECO:0007669"/>
    <property type="project" value="UniProtKB-KW"/>
</dbReference>
<evidence type="ECO:0000259" key="7">
    <source>
        <dbReference type="Pfam" id="PF02668"/>
    </source>
</evidence>
<dbReference type="InterPro" id="IPR042098">
    <property type="entry name" value="TauD-like_sf"/>
</dbReference>
<dbReference type="InterPro" id="IPR038492">
    <property type="entry name" value="GBBH-like_N_sf"/>
</dbReference>
<dbReference type="AlphaFoldDB" id="A0A9P8UV07"/>
<feature type="domain" description="TauD/TfdA-like" evidence="7">
    <location>
        <begin position="93"/>
        <end position="336"/>
    </location>
</feature>
<evidence type="ECO:0000313" key="9">
    <source>
        <dbReference type="EMBL" id="KAH6658704.1"/>
    </source>
</evidence>
<dbReference type="Proteomes" id="UP000758603">
    <property type="component" value="Unassembled WGS sequence"/>
</dbReference>
<evidence type="ECO:0000256" key="5">
    <source>
        <dbReference type="ARBA" id="ARBA00023002"/>
    </source>
</evidence>
<dbReference type="GeneID" id="70126000"/>
<keyword evidence="3" id="KW-0479">Metal-binding</keyword>
<dbReference type="PANTHER" id="PTHR10696">
    <property type="entry name" value="GAMMA-BUTYROBETAINE HYDROXYLASE-RELATED"/>
    <property type="match status" value="1"/>
</dbReference>